<dbReference type="EMBL" id="CP047616">
    <property type="protein sequence ID" value="QIW54215.1"/>
    <property type="molecule type" value="Genomic_DNA"/>
</dbReference>
<sequence>MIDINNLNKIDETRTYTLRGQKETFDIYTIPLNLLKYNEKNGRIASYITEYIDEQNYLPNDVQKFNELIEKFIVESASDAFKKTKNNIKQLGQIEPAIVLNNGIVVDGNRRFSALRQLQREGAGAEFGYLKAAIINESQYSDKEIKTLELNLQHARESKVDYNPTERTIDIYRDLIKDGGQFTPAEYAHETDSTESKINEEIRISKLLLDYLEYIKEPFKFHIARNLKLDGPLREVDKILRSNKVDVESKEDVKELLFANILTLDSGDITRKIRDLRRVIEKPEKLDEMLQELEDTFDDLDEELSSHKEEEEKRIGISEDTDYIRKPSKVSISKEITEKVKKVSEKHVESAKISEAQKQPIEALSKAIDRLNDIDSDAAKRLVLKDKEEFNSLLDKAAKIISCYKESN</sequence>
<dbReference type="RefSeq" id="WP_167838878.1">
    <property type="nucleotide sequence ID" value="NZ_CP047616.1"/>
</dbReference>
<proteinExistence type="predicted"/>
<organism evidence="1 2">
    <name type="scientific">Pseudolactococcus raffinolactis</name>
    <dbReference type="NCBI Taxonomy" id="1366"/>
    <lineage>
        <taxon>Bacteria</taxon>
        <taxon>Bacillati</taxon>
        <taxon>Bacillota</taxon>
        <taxon>Bacilli</taxon>
        <taxon>Lactobacillales</taxon>
        <taxon>Streptococcaceae</taxon>
        <taxon>Pseudolactococcus</taxon>
    </lineage>
</organism>
<evidence type="ECO:0000313" key="1">
    <source>
        <dbReference type="EMBL" id="QIW54215.1"/>
    </source>
</evidence>
<protein>
    <submittedName>
        <fullName evidence="1">ParB N-terminal domain-containing protein</fullName>
    </submittedName>
</protein>
<name>A0A6H0UIP1_9LACT</name>
<accession>A0A6H0UIP1</accession>
<dbReference type="SUPFAM" id="SSF110849">
    <property type="entry name" value="ParB/Sulfiredoxin"/>
    <property type="match status" value="1"/>
</dbReference>
<dbReference type="InterPro" id="IPR036086">
    <property type="entry name" value="ParB/Sulfiredoxin_sf"/>
</dbReference>
<dbReference type="AlphaFoldDB" id="A0A6H0UIP1"/>
<evidence type="ECO:0000313" key="2">
    <source>
        <dbReference type="Proteomes" id="UP000501945"/>
    </source>
</evidence>
<gene>
    <name evidence="1" type="ORF">GU336_08725</name>
</gene>
<dbReference type="Proteomes" id="UP000501945">
    <property type="component" value="Chromosome"/>
</dbReference>
<reference evidence="1 2" key="1">
    <citation type="submission" date="2019-12" db="EMBL/GenBank/DDBJ databases">
        <title>Whole genome sequences of Lactococcus raffinolactis strains isolated from sewage.</title>
        <authorList>
            <person name="Ybazeta G."/>
            <person name="Ross M."/>
            <person name="Brabant-Kirwan D."/>
            <person name="Saleh M."/>
            <person name="Dillon J.A."/>
            <person name="Splinter K."/>
            <person name="Nokhbeh R."/>
        </authorList>
    </citation>
    <scope>NUCLEOTIDE SEQUENCE [LARGE SCALE GENOMIC DNA]</scope>
    <source>
        <strain evidence="1 2">Lr_19_5</strain>
    </source>
</reference>